<protein>
    <submittedName>
        <fullName evidence="7">Glycosyl hydrolases family 43</fullName>
    </submittedName>
</protein>
<keyword evidence="6" id="KW-0732">Signal</keyword>
<evidence type="ECO:0000256" key="1">
    <source>
        <dbReference type="ARBA" id="ARBA00004834"/>
    </source>
</evidence>
<dbReference type="EMBL" id="SJPJ01000001">
    <property type="protein sequence ID" value="TWT81500.1"/>
    <property type="molecule type" value="Genomic_DNA"/>
</dbReference>
<comment type="similarity">
    <text evidence="2 5">Belongs to the glycosyl hydrolase 43 family.</text>
</comment>
<dbReference type="PANTHER" id="PTHR43301:SF3">
    <property type="entry name" value="ARABINAN ENDO-1,5-ALPHA-L-ARABINOSIDASE A-RELATED"/>
    <property type="match status" value="1"/>
</dbReference>
<keyword evidence="3 5" id="KW-0378">Hydrolase</keyword>
<evidence type="ECO:0000256" key="2">
    <source>
        <dbReference type="ARBA" id="ARBA00009865"/>
    </source>
</evidence>
<keyword evidence="8" id="KW-1185">Reference proteome</keyword>
<evidence type="ECO:0000256" key="4">
    <source>
        <dbReference type="ARBA" id="ARBA00023295"/>
    </source>
</evidence>
<dbReference type="Pfam" id="PF04616">
    <property type="entry name" value="Glyco_hydro_43"/>
    <property type="match status" value="1"/>
</dbReference>
<dbReference type="PANTHER" id="PTHR43301">
    <property type="entry name" value="ARABINAN ENDO-1,5-ALPHA-L-ARABINOSIDASE"/>
    <property type="match status" value="1"/>
</dbReference>
<gene>
    <name evidence="7" type="ORF">CA13_29530</name>
</gene>
<dbReference type="GO" id="GO:0005975">
    <property type="term" value="P:carbohydrate metabolic process"/>
    <property type="evidence" value="ECO:0007669"/>
    <property type="project" value="InterPro"/>
</dbReference>
<dbReference type="SUPFAM" id="SSF75005">
    <property type="entry name" value="Arabinanase/levansucrase/invertase"/>
    <property type="match status" value="1"/>
</dbReference>
<dbReference type="Proteomes" id="UP000315010">
    <property type="component" value="Unassembled WGS sequence"/>
</dbReference>
<evidence type="ECO:0000256" key="3">
    <source>
        <dbReference type="ARBA" id="ARBA00022801"/>
    </source>
</evidence>
<organism evidence="7 8">
    <name type="scientific">Novipirellula herctigrandis</name>
    <dbReference type="NCBI Taxonomy" id="2527986"/>
    <lineage>
        <taxon>Bacteria</taxon>
        <taxon>Pseudomonadati</taxon>
        <taxon>Planctomycetota</taxon>
        <taxon>Planctomycetia</taxon>
        <taxon>Pirellulales</taxon>
        <taxon>Pirellulaceae</taxon>
        <taxon>Novipirellula</taxon>
    </lineage>
</organism>
<dbReference type="CDD" id="cd08992">
    <property type="entry name" value="GH117"/>
    <property type="match status" value="1"/>
</dbReference>
<reference evidence="7 8" key="1">
    <citation type="submission" date="2019-02" db="EMBL/GenBank/DDBJ databases">
        <title>Deep-cultivation of Planctomycetes and their phenomic and genomic characterization uncovers novel biology.</title>
        <authorList>
            <person name="Wiegand S."/>
            <person name="Jogler M."/>
            <person name="Boedeker C."/>
            <person name="Pinto D."/>
            <person name="Vollmers J."/>
            <person name="Rivas-Marin E."/>
            <person name="Kohn T."/>
            <person name="Peeters S.H."/>
            <person name="Heuer A."/>
            <person name="Rast P."/>
            <person name="Oberbeckmann S."/>
            <person name="Bunk B."/>
            <person name="Jeske O."/>
            <person name="Meyerdierks A."/>
            <person name="Storesund J.E."/>
            <person name="Kallscheuer N."/>
            <person name="Luecker S."/>
            <person name="Lage O.M."/>
            <person name="Pohl T."/>
            <person name="Merkel B.J."/>
            <person name="Hornburger P."/>
            <person name="Mueller R.-W."/>
            <person name="Bruemmer F."/>
            <person name="Labrenz M."/>
            <person name="Spormann A.M."/>
            <person name="Op Den Camp H."/>
            <person name="Overmann J."/>
            <person name="Amann R."/>
            <person name="Jetten M.S.M."/>
            <person name="Mascher T."/>
            <person name="Medema M.H."/>
            <person name="Devos D.P."/>
            <person name="Kaster A.-K."/>
            <person name="Ovreas L."/>
            <person name="Rohde M."/>
            <person name="Galperin M.Y."/>
            <person name="Jogler C."/>
        </authorList>
    </citation>
    <scope>NUCLEOTIDE SEQUENCE [LARGE SCALE GENOMIC DNA]</scope>
    <source>
        <strain evidence="7 8">CA13</strain>
    </source>
</reference>
<comment type="caution">
    <text evidence="7">The sequence shown here is derived from an EMBL/GenBank/DDBJ whole genome shotgun (WGS) entry which is preliminary data.</text>
</comment>
<name>A0A5C5Z2U1_9BACT</name>
<dbReference type="InterPro" id="IPR006710">
    <property type="entry name" value="Glyco_hydro_43"/>
</dbReference>
<evidence type="ECO:0000256" key="6">
    <source>
        <dbReference type="SAM" id="SignalP"/>
    </source>
</evidence>
<keyword evidence="4 5" id="KW-0326">Glycosidase</keyword>
<evidence type="ECO:0000256" key="5">
    <source>
        <dbReference type="RuleBase" id="RU361187"/>
    </source>
</evidence>
<comment type="pathway">
    <text evidence="1">Glycan metabolism; L-arabinan degradation.</text>
</comment>
<proteinExistence type="inferred from homology"/>
<dbReference type="AlphaFoldDB" id="A0A5C5Z2U1"/>
<dbReference type="GO" id="GO:0004553">
    <property type="term" value="F:hydrolase activity, hydrolyzing O-glycosyl compounds"/>
    <property type="evidence" value="ECO:0007669"/>
    <property type="project" value="InterPro"/>
</dbReference>
<dbReference type="Gene3D" id="2.115.10.20">
    <property type="entry name" value="Glycosyl hydrolase domain, family 43"/>
    <property type="match status" value="1"/>
</dbReference>
<dbReference type="InterPro" id="IPR023296">
    <property type="entry name" value="Glyco_hydro_beta-prop_sf"/>
</dbReference>
<accession>A0A5C5Z2U1</accession>
<evidence type="ECO:0000313" key="7">
    <source>
        <dbReference type="EMBL" id="TWT81500.1"/>
    </source>
</evidence>
<sequence precursor="true">MDKTRCTMASTVALCCLLAPVVSFQAFAQEAPTTITVPVAEQEDSAGAFPGIMPLHKPTDRPLSSAMQRAYDFWGIEALASTHGDSQNDRIELYSNFRYSRLQGFDYSHNTSRRDPTKVLKIDGTYFVWYTHRKTAAPPSGAAKATDVIPSADWDLADIWYATSQDGFTWQEQGVAVARPPKPNYGWRSVTTPDVLVFEGKYYLYYQGFNDIPLSGGGDIAAVTVAEADSPRGPWRQLGRVVVDFGRSDEWDATAIHDPFPIVYKGKIYLYYKGQPAHAQGDSSGIELVRAQGVAIAENPLGPFTKHPLNPVINSGHETCLFPWKGGIAAITSLDGPEKNTVQFAPDGVNFEIMSSIEMPPLAPGPFVPDAFADNGDGRGITWGLFHIPPPLDPNNPWKWTDDTHFTLARFDCDLSRDIHRPEFKRTYPGRYDEAAFFSSRAGLSGGLLNRVKKEQQKLDRDTIIERK</sequence>
<dbReference type="InterPro" id="IPR050727">
    <property type="entry name" value="GH43_arabinanases"/>
</dbReference>
<feature type="chain" id="PRO_5022742702" evidence="6">
    <location>
        <begin position="29"/>
        <end position="468"/>
    </location>
</feature>
<dbReference type="RefSeq" id="WP_419194305.1">
    <property type="nucleotide sequence ID" value="NZ_SJPJ01000001.1"/>
</dbReference>
<evidence type="ECO:0000313" key="8">
    <source>
        <dbReference type="Proteomes" id="UP000315010"/>
    </source>
</evidence>
<feature type="signal peptide" evidence="6">
    <location>
        <begin position="1"/>
        <end position="28"/>
    </location>
</feature>